<accession>A0ABX0DPY3</accession>
<name>A0ABX0DPY3_9ACTN</name>
<dbReference type="Proteomes" id="UP001518140">
    <property type="component" value="Unassembled WGS sequence"/>
</dbReference>
<proteinExistence type="predicted"/>
<keyword evidence="2" id="KW-1185">Reference proteome</keyword>
<gene>
    <name evidence="1" type="ORF">G6048_11725</name>
</gene>
<evidence type="ECO:0008006" key="3">
    <source>
        <dbReference type="Google" id="ProtNLM"/>
    </source>
</evidence>
<evidence type="ECO:0000313" key="1">
    <source>
        <dbReference type="EMBL" id="NGO42809.1"/>
    </source>
</evidence>
<sequence length="67" mass="6307">MNFTPQVETAELSDAGLDNVSGGLAGGVSGGGLLQAGPVNVDLCADAFAVASADGVVAGVSVHAAAH</sequence>
<reference evidence="1 2" key="1">
    <citation type="submission" date="2020-02" db="EMBL/GenBank/DDBJ databases">
        <title>Whole-genome analyses of novel actinobacteria.</title>
        <authorList>
            <person name="Sahin N."/>
            <person name="Tokatli A."/>
        </authorList>
    </citation>
    <scope>NUCLEOTIDE SEQUENCE [LARGE SCALE GENOMIC DNA]</scope>
    <source>
        <strain evidence="1 2">YC419</strain>
    </source>
</reference>
<evidence type="ECO:0000313" key="2">
    <source>
        <dbReference type="Proteomes" id="UP001518140"/>
    </source>
</evidence>
<comment type="caution">
    <text evidence="1">The sequence shown here is derived from an EMBL/GenBank/DDBJ whole genome shotgun (WGS) entry which is preliminary data.</text>
</comment>
<dbReference type="EMBL" id="JAAKZX010000027">
    <property type="protein sequence ID" value="NGO42809.1"/>
    <property type="molecule type" value="Genomic_DNA"/>
</dbReference>
<organism evidence="1 2">
    <name type="scientific">Streptomyces ureilyticus</name>
    <dbReference type="NCBI Taxonomy" id="1775131"/>
    <lineage>
        <taxon>Bacteria</taxon>
        <taxon>Bacillati</taxon>
        <taxon>Actinomycetota</taxon>
        <taxon>Actinomycetes</taxon>
        <taxon>Kitasatosporales</taxon>
        <taxon>Streptomycetaceae</taxon>
        <taxon>Streptomyces</taxon>
    </lineage>
</organism>
<protein>
    <recommendedName>
        <fullName evidence="3">Type A2 lantipeptide</fullName>
    </recommendedName>
</protein>
<dbReference type="RefSeq" id="WP_165339428.1">
    <property type="nucleotide sequence ID" value="NZ_JAAKZX010000027.1"/>
</dbReference>